<dbReference type="RefSeq" id="WP_134118222.1">
    <property type="nucleotide sequence ID" value="NZ_SOEG01000030.1"/>
</dbReference>
<evidence type="ECO:0000313" key="2">
    <source>
        <dbReference type="Proteomes" id="UP000295832"/>
    </source>
</evidence>
<proteinExistence type="predicted"/>
<comment type="caution">
    <text evidence="1">The sequence shown here is derived from an EMBL/GenBank/DDBJ whole genome shotgun (WGS) entry which is preliminary data.</text>
</comment>
<dbReference type="AlphaFoldDB" id="A0A4R8GR37"/>
<evidence type="ECO:0000313" key="1">
    <source>
        <dbReference type="EMBL" id="TDX48302.1"/>
    </source>
</evidence>
<protein>
    <submittedName>
        <fullName evidence="1">Uncharacterized protein</fullName>
    </submittedName>
</protein>
<reference evidence="1 2" key="1">
    <citation type="submission" date="2019-03" db="EMBL/GenBank/DDBJ databases">
        <title>Subsurface microbial communities from deep shales in Ohio and West Virginia, USA.</title>
        <authorList>
            <person name="Wrighton K."/>
        </authorList>
    </citation>
    <scope>NUCLEOTIDE SEQUENCE [LARGE SCALE GENOMIC DNA]</scope>
    <source>
        <strain evidence="1 2">MSL 6dP</strain>
    </source>
</reference>
<accession>A0A4R8GR37</accession>
<name>A0A4R8GR37_9FIRM</name>
<organism evidence="1 2">
    <name type="scientific">Orenia marismortui</name>
    <dbReference type="NCBI Taxonomy" id="46469"/>
    <lineage>
        <taxon>Bacteria</taxon>
        <taxon>Bacillati</taxon>
        <taxon>Bacillota</taxon>
        <taxon>Clostridia</taxon>
        <taxon>Halanaerobiales</taxon>
        <taxon>Halobacteroidaceae</taxon>
        <taxon>Orenia</taxon>
    </lineage>
</organism>
<keyword evidence="2" id="KW-1185">Reference proteome</keyword>
<gene>
    <name evidence="1" type="ORF">C7959_13029</name>
</gene>
<sequence length="61" mass="6914">MEEGRFGLVYIKDGYVYPAYTQSEEFRGIVDTMVKMGSFGDKIIVDKSQVLGKIKESEKDS</sequence>
<dbReference type="EMBL" id="SOEG01000030">
    <property type="protein sequence ID" value="TDX48302.1"/>
    <property type="molecule type" value="Genomic_DNA"/>
</dbReference>
<dbReference type="Proteomes" id="UP000295832">
    <property type="component" value="Unassembled WGS sequence"/>
</dbReference>